<dbReference type="EMBL" id="MRCG01000002">
    <property type="protein sequence ID" value="OKH49955.1"/>
    <property type="molecule type" value="Genomic_DNA"/>
</dbReference>
<evidence type="ECO:0000313" key="2">
    <source>
        <dbReference type="Proteomes" id="UP000185557"/>
    </source>
</evidence>
<dbReference type="Proteomes" id="UP000185557">
    <property type="component" value="Unassembled WGS sequence"/>
</dbReference>
<name>A0A1U7J925_9CYAN</name>
<dbReference type="AlphaFoldDB" id="A0A1U7J925"/>
<keyword evidence="2" id="KW-1185">Reference proteome</keyword>
<protein>
    <submittedName>
        <fullName evidence="1">Uncharacterized protein</fullName>
    </submittedName>
</protein>
<comment type="caution">
    <text evidence="1">The sequence shown here is derived from an EMBL/GenBank/DDBJ whole genome shotgun (WGS) entry which is preliminary data.</text>
</comment>
<evidence type="ECO:0000313" key="1">
    <source>
        <dbReference type="EMBL" id="OKH49955.1"/>
    </source>
</evidence>
<dbReference type="STRING" id="549789.NIES30_04390"/>
<dbReference type="RefSeq" id="WP_073607195.1">
    <property type="nucleotide sequence ID" value="NZ_MRCG01000002.1"/>
</dbReference>
<reference evidence="1 2" key="1">
    <citation type="submission" date="2016-11" db="EMBL/GenBank/DDBJ databases">
        <title>Draft Genome Sequences of Nine Cyanobacterial Strains from Diverse Habitats.</title>
        <authorList>
            <person name="Zhu T."/>
            <person name="Hou S."/>
            <person name="Lu X."/>
            <person name="Hess W.R."/>
        </authorList>
    </citation>
    <scope>NUCLEOTIDE SEQUENCE [LARGE SCALE GENOMIC DNA]</scope>
    <source>
        <strain evidence="1 2">NIES-30</strain>
    </source>
</reference>
<sequence>MVQYTLAQSPDVVLTVSGKDSRKARDKAMDQLMAMLDDGELPTALADGFSVEQLVEVQPPISSAAVQQQEDAVVEAIQVLNQLATLKVKVQSSRDEALQVRDLVDLLFTDDPMTDDQVTELKDGFKVLKSFAQSNLRFKEARTQAESARQVLDEALEN</sequence>
<dbReference type="OrthoDB" id="424240at2"/>
<organism evidence="1 2">
    <name type="scientific">Phormidium tenue NIES-30</name>
    <dbReference type="NCBI Taxonomy" id="549789"/>
    <lineage>
        <taxon>Bacteria</taxon>
        <taxon>Bacillati</taxon>
        <taxon>Cyanobacteriota</taxon>
        <taxon>Cyanophyceae</taxon>
        <taxon>Oscillatoriophycideae</taxon>
        <taxon>Oscillatoriales</taxon>
        <taxon>Oscillatoriaceae</taxon>
        <taxon>Phormidium</taxon>
    </lineage>
</organism>
<gene>
    <name evidence="1" type="ORF">NIES30_04390</name>
</gene>
<accession>A0A1U7J925</accession>
<proteinExistence type="predicted"/>